<dbReference type="EMBL" id="LGRX02017611">
    <property type="protein sequence ID" value="KAK3260520.1"/>
    <property type="molecule type" value="Genomic_DNA"/>
</dbReference>
<comment type="caution">
    <text evidence="1">The sequence shown here is derived from an EMBL/GenBank/DDBJ whole genome shotgun (WGS) entry which is preliminary data.</text>
</comment>
<evidence type="ECO:0000313" key="1">
    <source>
        <dbReference type="EMBL" id="KAK3260520.1"/>
    </source>
</evidence>
<gene>
    <name evidence="1" type="ORF">CYMTET_30524</name>
</gene>
<evidence type="ECO:0000313" key="2">
    <source>
        <dbReference type="Proteomes" id="UP001190700"/>
    </source>
</evidence>
<dbReference type="AlphaFoldDB" id="A0AAE0FJA2"/>
<reference evidence="1 2" key="1">
    <citation type="journal article" date="2015" name="Genome Biol. Evol.">
        <title>Comparative Genomics of a Bacterivorous Green Alga Reveals Evolutionary Causalities and Consequences of Phago-Mixotrophic Mode of Nutrition.</title>
        <authorList>
            <person name="Burns J.A."/>
            <person name="Paasch A."/>
            <person name="Narechania A."/>
            <person name="Kim E."/>
        </authorList>
    </citation>
    <scope>NUCLEOTIDE SEQUENCE [LARGE SCALE GENOMIC DNA]</scope>
    <source>
        <strain evidence="1 2">PLY_AMNH</strain>
    </source>
</reference>
<keyword evidence="2" id="KW-1185">Reference proteome</keyword>
<dbReference type="Proteomes" id="UP001190700">
    <property type="component" value="Unassembled WGS sequence"/>
</dbReference>
<sequence>MEKQDPSFNVSRKTNKNWSTMIALDKVGDQLDPSVLYSFSLIPFAVAGAVNGDKGPGSAKWFCQLGFGTEKKFHTVDELKAYLKVVDKTIPYVREQEMPGVSSGNLINFVSDEELEKAIHRKCFHIAKSIQCSKSLNSIADASR</sequence>
<name>A0AAE0FJA2_9CHLO</name>
<protein>
    <submittedName>
        <fullName evidence="1">Uncharacterized protein</fullName>
    </submittedName>
</protein>
<organism evidence="1 2">
    <name type="scientific">Cymbomonas tetramitiformis</name>
    <dbReference type="NCBI Taxonomy" id="36881"/>
    <lineage>
        <taxon>Eukaryota</taxon>
        <taxon>Viridiplantae</taxon>
        <taxon>Chlorophyta</taxon>
        <taxon>Pyramimonadophyceae</taxon>
        <taxon>Pyramimonadales</taxon>
        <taxon>Pyramimonadaceae</taxon>
        <taxon>Cymbomonas</taxon>
    </lineage>
</organism>
<accession>A0AAE0FJA2</accession>
<proteinExistence type="predicted"/>